<feature type="non-terminal residue" evidence="2">
    <location>
        <position position="1"/>
    </location>
</feature>
<evidence type="ECO:0000313" key="2">
    <source>
        <dbReference type="EMBL" id="ORJ25441.1"/>
    </source>
</evidence>
<protein>
    <recommendedName>
        <fullName evidence="1">N-acetylglucosamine binding protein A domain-containing protein</fullName>
    </recommendedName>
</protein>
<dbReference type="Gene3D" id="3.40.390.10">
    <property type="entry name" value="Collagenase (Catalytic Domain)"/>
    <property type="match status" value="1"/>
</dbReference>
<accession>A0A1X0WFB8</accession>
<sequence>PTYSNNLLHEFKGKDQSVQLIKINKDVLLNGATSFLFNNDNQHQTIEINRSTLKEESDDIKVWQGHSVDDKRTAVFSIKNNKVSGFVKLSDHSAYEIHPISEELHALVRIETAGGDENEFDYIQDDSVEPGLWEHDEQSSNEIAKIRVLYAYTNQSRYKFGNSPELYASTLNTSLNSSHVRSNSLARFDVAGTLDTNVTETNMNSLLSNMKNKNTPLGAGIAQKQKETQADLIVLISELGGGLAYRSGMHSVVSANQAISNNTLAHEIGHNFGLNHGEKEQGITAYANGYRVAGKFSTIMSKRTTGGTAINFFSNPQLKFNGDPIGTVSSNDAVRLINERRFIVANNFPDWENKHPLNTGILPPRQFFEVVLKDINKNEKLVLDKVISNPGEYSWPYEVSIAVNDFFPAEIIRAGEFLKGRISPVVGSGYRNSIWLNLGKKDAYHLEVNRKTYALYNGVKWSDTSNISGGDGLPAHSTATAIVKSKSTGKVVEQFTFTNQGADLNSYGWPSKLAEVINNKKSSYLRAGEMKESGDIEIINGSGYRNKLWLPLNKKNDLIVELAISTNQ</sequence>
<comment type="caution">
    <text evidence="2">The sequence shown here is derived from an EMBL/GenBank/DDBJ whole genome shotgun (WGS) entry which is preliminary data.</text>
</comment>
<feature type="domain" description="N-acetylglucosamine binding protein A" evidence="1">
    <location>
        <begin position="461"/>
        <end position="553"/>
    </location>
</feature>
<dbReference type="RefSeq" id="WP_241528195.1">
    <property type="nucleotide sequence ID" value="NZ_MRWE01000015.1"/>
</dbReference>
<dbReference type="Pfam" id="PF18416">
    <property type="entry name" value="GbpA_2"/>
    <property type="match status" value="1"/>
</dbReference>
<reference evidence="2 3" key="1">
    <citation type="journal article" date="2017" name="Int. J. Syst. Evol. Microbiol.">
        <title>Rouxiella badensis sp. nov. and Rouxiella silvae sp. nov. isolated from peat bog soil in Germany and emendation of the genus description.</title>
        <authorList>
            <person name="Le Fleche-Mateos A."/>
            <person name="Kugler J.H."/>
            <person name="Hansen S.H."/>
            <person name="Syldatk C."/>
            <person name="Hausmann R."/>
            <person name="Lomprez F."/>
            <person name="Vandenbogaert M."/>
            <person name="Manuguerra J.C."/>
            <person name="Grimont P.A."/>
        </authorList>
    </citation>
    <scope>NUCLEOTIDE SEQUENCE [LARGE SCALE GENOMIC DNA]</scope>
    <source>
        <strain evidence="2 3">DSM 100043</strain>
    </source>
</reference>
<name>A0A1X0WFB8_9GAMM</name>
<evidence type="ECO:0000259" key="1">
    <source>
        <dbReference type="Pfam" id="PF18416"/>
    </source>
</evidence>
<dbReference type="InterPro" id="IPR041029">
    <property type="entry name" value="GbpA_2"/>
</dbReference>
<dbReference type="STRING" id="1646377.BS640_10580"/>
<dbReference type="EMBL" id="MRWE01000015">
    <property type="protein sequence ID" value="ORJ25441.1"/>
    <property type="molecule type" value="Genomic_DNA"/>
</dbReference>
<dbReference type="Gene3D" id="3.30.70.2150">
    <property type="match status" value="1"/>
</dbReference>
<keyword evidence="3" id="KW-1185">Reference proteome</keyword>
<dbReference type="Proteomes" id="UP000192536">
    <property type="component" value="Unassembled WGS sequence"/>
</dbReference>
<proteinExistence type="predicted"/>
<dbReference type="AlphaFoldDB" id="A0A1X0WFB8"/>
<dbReference type="SUPFAM" id="SSF55486">
    <property type="entry name" value="Metalloproteases ('zincins'), catalytic domain"/>
    <property type="match status" value="1"/>
</dbReference>
<evidence type="ECO:0000313" key="3">
    <source>
        <dbReference type="Proteomes" id="UP000192536"/>
    </source>
</evidence>
<organism evidence="2 3">
    <name type="scientific">Rouxiella badensis</name>
    <dbReference type="NCBI Taxonomy" id="1646377"/>
    <lineage>
        <taxon>Bacteria</taxon>
        <taxon>Pseudomonadati</taxon>
        <taxon>Pseudomonadota</taxon>
        <taxon>Gammaproteobacteria</taxon>
        <taxon>Enterobacterales</taxon>
        <taxon>Yersiniaceae</taxon>
        <taxon>Rouxiella</taxon>
    </lineage>
</organism>
<dbReference type="InterPro" id="IPR024079">
    <property type="entry name" value="MetalloPept_cat_dom_sf"/>
</dbReference>
<dbReference type="GO" id="GO:0008237">
    <property type="term" value="F:metallopeptidase activity"/>
    <property type="evidence" value="ECO:0007669"/>
    <property type="project" value="InterPro"/>
</dbReference>
<dbReference type="Pfam" id="PF13583">
    <property type="entry name" value="Reprolysin_4"/>
    <property type="match status" value="1"/>
</dbReference>
<gene>
    <name evidence="2" type="ORF">BS640_10580</name>
</gene>